<reference evidence="2 3" key="1">
    <citation type="submission" date="2023-08" db="EMBL/GenBank/DDBJ databases">
        <title>A Necator americanus chromosomal reference genome.</title>
        <authorList>
            <person name="Ilik V."/>
            <person name="Petrzelkova K.J."/>
            <person name="Pardy F."/>
            <person name="Fuh T."/>
            <person name="Niatou-Singa F.S."/>
            <person name="Gouil Q."/>
            <person name="Baker L."/>
            <person name="Ritchie M.E."/>
            <person name="Jex A.R."/>
            <person name="Gazzola D."/>
            <person name="Li H."/>
            <person name="Toshio Fujiwara R."/>
            <person name="Zhan B."/>
            <person name="Aroian R.V."/>
            <person name="Pafco B."/>
            <person name="Schwarz E.M."/>
        </authorList>
    </citation>
    <scope>NUCLEOTIDE SEQUENCE [LARGE SCALE GENOMIC DNA]</scope>
    <source>
        <strain evidence="2 3">Aroian</strain>
        <tissue evidence="2">Whole animal</tissue>
    </source>
</reference>
<organism evidence="2 3">
    <name type="scientific">Necator americanus</name>
    <name type="common">Human hookworm</name>
    <dbReference type="NCBI Taxonomy" id="51031"/>
    <lineage>
        <taxon>Eukaryota</taxon>
        <taxon>Metazoa</taxon>
        <taxon>Ecdysozoa</taxon>
        <taxon>Nematoda</taxon>
        <taxon>Chromadorea</taxon>
        <taxon>Rhabditida</taxon>
        <taxon>Rhabditina</taxon>
        <taxon>Rhabditomorpha</taxon>
        <taxon>Strongyloidea</taxon>
        <taxon>Ancylostomatidae</taxon>
        <taxon>Bunostominae</taxon>
        <taxon>Necator</taxon>
    </lineage>
</organism>
<sequence>MLRLVVGAALLAATGVMAQVRCLPEQDYANSALESAGNGLQEDDVYQEMVQELKRTIDLNDMISNCTQLRHRVEGNPIADVISELILRLQKISPADVEMLADGHRAQDNELVDEVLVANNIINKMIDATDEELRREPPNLGALILASNNIEEYVRTHQRIMLDEDRQF</sequence>
<feature type="signal peptide" evidence="1">
    <location>
        <begin position="1"/>
        <end position="18"/>
    </location>
</feature>
<keyword evidence="3" id="KW-1185">Reference proteome</keyword>
<evidence type="ECO:0008006" key="4">
    <source>
        <dbReference type="Google" id="ProtNLM"/>
    </source>
</evidence>
<keyword evidence="1" id="KW-0732">Signal</keyword>
<dbReference type="EMBL" id="JAVFWL010000005">
    <property type="protein sequence ID" value="KAK6755732.1"/>
    <property type="molecule type" value="Genomic_DNA"/>
</dbReference>
<accession>A0ABR1DZ69</accession>
<protein>
    <recommendedName>
        <fullName evidence="4">Secreted protein</fullName>
    </recommendedName>
</protein>
<evidence type="ECO:0000256" key="1">
    <source>
        <dbReference type="SAM" id="SignalP"/>
    </source>
</evidence>
<dbReference type="Proteomes" id="UP001303046">
    <property type="component" value="Unassembled WGS sequence"/>
</dbReference>
<gene>
    <name evidence="2" type="primary">Necator_chrV.g19033</name>
    <name evidence="2" type="ORF">RB195_014242</name>
</gene>
<name>A0ABR1DZ69_NECAM</name>
<feature type="chain" id="PRO_5046498137" description="Secreted protein" evidence="1">
    <location>
        <begin position="19"/>
        <end position="168"/>
    </location>
</feature>
<proteinExistence type="predicted"/>
<comment type="caution">
    <text evidence="2">The sequence shown here is derived from an EMBL/GenBank/DDBJ whole genome shotgun (WGS) entry which is preliminary data.</text>
</comment>
<evidence type="ECO:0000313" key="3">
    <source>
        <dbReference type="Proteomes" id="UP001303046"/>
    </source>
</evidence>
<evidence type="ECO:0000313" key="2">
    <source>
        <dbReference type="EMBL" id="KAK6755732.1"/>
    </source>
</evidence>